<dbReference type="Proteomes" id="UP000823561">
    <property type="component" value="Chromosome 22"/>
</dbReference>
<dbReference type="AlphaFoldDB" id="A0AAV6FMD3"/>
<accession>A0AAV6FMD3</accession>
<sequence>MASARREEERHVGQWSAAFISHHSADLHTYTESKMWAAAIFLSGVVTLCSASKGKEDALAMYIITVHGETL</sequence>
<name>A0AAV6FMD3_9TELE</name>
<keyword evidence="2" id="KW-1185">Reference proteome</keyword>
<dbReference type="EMBL" id="JADWDJ010000022">
    <property type="protein sequence ID" value="KAG5262362.1"/>
    <property type="molecule type" value="Genomic_DNA"/>
</dbReference>
<evidence type="ECO:0000313" key="2">
    <source>
        <dbReference type="Proteomes" id="UP000823561"/>
    </source>
</evidence>
<evidence type="ECO:0000313" key="1">
    <source>
        <dbReference type="EMBL" id="KAG5262362.1"/>
    </source>
</evidence>
<reference evidence="1" key="1">
    <citation type="submission" date="2020-10" db="EMBL/GenBank/DDBJ databases">
        <title>Chromosome-scale genome assembly of the Allis shad, Alosa alosa.</title>
        <authorList>
            <person name="Margot Z."/>
            <person name="Christophe K."/>
            <person name="Cabau C."/>
            <person name="Louis A."/>
            <person name="Berthelot C."/>
            <person name="Parey E."/>
            <person name="Roest Crollius H."/>
            <person name="Montfort J."/>
            <person name="Robinson-Rechavi M."/>
            <person name="Bucao C."/>
            <person name="Bouchez O."/>
            <person name="Gislard M."/>
            <person name="Lluch J."/>
            <person name="Milhes M."/>
            <person name="Lampietro C."/>
            <person name="Lopez Roques C."/>
            <person name="Donnadieu C."/>
            <person name="Braasch I."/>
            <person name="Desvignes T."/>
            <person name="Postlethwait J."/>
            <person name="Bobe J."/>
            <person name="Guiguen Y."/>
        </authorList>
    </citation>
    <scope>NUCLEOTIDE SEQUENCE</scope>
    <source>
        <strain evidence="1">M-15738</strain>
        <tissue evidence="1">Blood</tissue>
    </source>
</reference>
<organism evidence="1 2">
    <name type="scientific">Alosa alosa</name>
    <name type="common">allis shad</name>
    <dbReference type="NCBI Taxonomy" id="278164"/>
    <lineage>
        <taxon>Eukaryota</taxon>
        <taxon>Metazoa</taxon>
        <taxon>Chordata</taxon>
        <taxon>Craniata</taxon>
        <taxon>Vertebrata</taxon>
        <taxon>Euteleostomi</taxon>
        <taxon>Actinopterygii</taxon>
        <taxon>Neopterygii</taxon>
        <taxon>Teleostei</taxon>
        <taxon>Clupei</taxon>
        <taxon>Clupeiformes</taxon>
        <taxon>Clupeoidei</taxon>
        <taxon>Clupeidae</taxon>
        <taxon>Alosa</taxon>
    </lineage>
</organism>
<proteinExistence type="predicted"/>
<gene>
    <name evidence="1" type="ORF">AALO_G00274350</name>
</gene>
<protein>
    <submittedName>
        <fullName evidence="1">Uncharacterized protein</fullName>
    </submittedName>
</protein>
<comment type="caution">
    <text evidence="1">The sequence shown here is derived from an EMBL/GenBank/DDBJ whole genome shotgun (WGS) entry which is preliminary data.</text>
</comment>